<name>A0A2U3L7H2_9BACT</name>
<dbReference type="Proteomes" id="UP000238701">
    <property type="component" value="Unassembled WGS sequence"/>
</dbReference>
<evidence type="ECO:0000313" key="2">
    <source>
        <dbReference type="Proteomes" id="UP000238701"/>
    </source>
</evidence>
<gene>
    <name evidence="1" type="ORF">SBA1_790008</name>
</gene>
<organism evidence="1 2">
    <name type="scientific">Candidatus Sulfotelmatobacter kueseliae</name>
    <dbReference type="NCBI Taxonomy" id="2042962"/>
    <lineage>
        <taxon>Bacteria</taxon>
        <taxon>Pseudomonadati</taxon>
        <taxon>Acidobacteriota</taxon>
        <taxon>Terriglobia</taxon>
        <taxon>Terriglobales</taxon>
        <taxon>Candidatus Korobacteraceae</taxon>
        <taxon>Candidatus Sulfotelmatobacter</taxon>
    </lineage>
</organism>
<dbReference type="AlphaFoldDB" id="A0A2U3L7H2"/>
<reference evidence="2" key="1">
    <citation type="submission" date="2018-02" db="EMBL/GenBank/DDBJ databases">
        <authorList>
            <person name="Hausmann B."/>
        </authorList>
    </citation>
    <scope>NUCLEOTIDE SEQUENCE [LARGE SCALE GENOMIC DNA]</scope>
    <source>
        <strain evidence="2">Peat soil MAG SbA1</strain>
    </source>
</reference>
<evidence type="ECO:0000313" key="1">
    <source>
        <dbReference type="EMBL" id="SPF47875.1"/>
    </source>
</evidence>
<protein>
    <submittedName>
        <fullName evidence="1">Uncharacterized protein</fullName>
    </submittedName>
</protein>
<sequence length="69" mass="7533">MAAREIGFLDFTKCGPFMSLFLVGVTVRREKALDFSGCNSRPGTGSLHPVDRMRRCATSAEMGQFETGS</sequence>
<dbReference type="EMBL" id="OMOD01000176">
    <property type="protein sequence ID" value="SPF47875.1"/>
    <property type="molecule type" value="Genomic_DNA"/>
</dbReference>
<accession>A0A2U3L7H2</accession>
<proteinExistence type="predicted"/>